<feature type="non-terminal residue" evidence="2">
    <location>
        <position position="251"/>
    </location>
</feature>
<dbReference type="SUPFAM" id="SSF56601">
    <property type="entry name" value="beta-lactamase/transpeptidase-like"/>
    <property type="match status" value="1"/>
</dbReference>
<evidence type="ECO:0000259" key="1">
    <source>
        <dbReference type="Pfam" id="PF00144"/>
    </source>
</evidence>
<dbReference type="Proteomes" id="UP000735302">
    <property type="component" value="Unassembled WGS sequence"/>
</dbReference>
<dbReference type="EMBL" id="BLXT01005598">
    <property type="protein sequence ID" value="GFO24277.1"/>
    <property type="molecule type" value="Genomic_DNA"/>
</dbReference>
<dbReference type="InterPro" id="IPR050491">
    <property type="entry name" value="AmpC-like"/>
</dbReference>
<dbReference type="Gene3D" id="3.40.710.10">
    <property type="entry name" value="DD-peptidase/beta-lactamase superfamily"/>
    <property type="match status" value="1"/>
</dbReference>
<dbReference type="PANTHER" id="PTHR46825:SF9">
    <property type="entry name" value="BETA-LACTAMASE-RELATED DOMAIN-CONTAINING PROTEIN"/>
    <property type="match status" value="1"/>
</dbReference>
<comment type="caution">
    <text evidence="2">The sequence shown here is derived from an EMBL/GenBank/DDBJ whole genome shotgun (WGS) entry which is preliminary data.</text>
</comment>
<name>A0AAV4BYQ1_9GAST</name>
<proteinExistence type="predicted"/>
<sequence length="251" mass="28541">MLTTRKKTRIMDYTAPADFVDHNYSVFSGNRGPNDETDDSWECFDRIITTFLQEQHIPGAVVAVSRHGQIIYKQGYGVAGCSRRVHPDSMFRIASISKPITAAIVLRVCEEAKISLDAAVFGKQGILKKYRTCDKRMKKISIRHLLQHSAGWDRDKVGDIAFVRPQCVIQHHPDSEAYNQALLAYALKRKLQFTPGTWHAYSNLGYLVLGQLVQEITGQSYEHILKDFLAQLDIKSIKVGQRCRSEWNEAE</sequence>
<dbReference type="InterPro" id="IPR012338">
    <property type="entry name" value="Beta-lactam/transpept-like"/>
</dbReference>
<dbReference type="PANTHER" id="PTHR46825">
    <property type="entry name" value="D-ALANYL-D-ALANINE-CARBOXYPEPTIDASE/ENDOPEPTIDASE AMPH"/>
    <property type="match status" value="1"/>
</dbReference>
<protein>
    <submittedName>
        <fullName evidence="2">Penicillin-binding protein, beta-lactamase class c</fullName>
    </submittedName>
</protein>
<keyword evidence="3" id="KW-1185">Reference proteome</keyword>
<feature type="domain" description="Beta-lactamase-related" evidence="1">
    <location>
        <begin position="44"/>
        <end position="239"/>
    </location>
</feature>
<dbReference type="Pfam" id="PF00144">
    <property type="entry name" value="Beta-lactamase"/>
    <property type="match status" value="1"/>
</dbReference>
<evidence type="ECO:0000313" key="2">
    <source>
        <dbReference type="EMBL" id="GFO24277.1"/>
    </source>
</evidence>
<reference evidence="2 3" key="1">
    <citation type="journal article" date="2021" name="Elife">
        <title>Chloroplast acquisition without the gene transfer in kleptoplastic sea slugs, Plakobranchus ocellatus.</title>
        <authorList>
            <person name="Maeda T."/>
            <person name="Takahashi S."/>
            <person name="Yoshida T."/>
            <person name="Shimamura S."/>
            <person name="Takaki Y."/>
            <person name="Nagai Y."/>
            <person name="Toyoda A."/>
            <person name="Suzuki Y."/>
            <person name="Arimoto A."/>
            <person name="Ishii H."/>
            <person name="Satoh N."/>
            <person name="Nishiyama T."/>
            <person name="Hasebe M."/>
            <person name="Maruyama T."/>
            <person name="Minagawa J."/>
            <person name="Obokata J."/>
            <person name="Shigenobu S."/>
        </authorList>
    </citation>
    <scope>NUCLEOTIDE SEQUENCE [LARGE SCALE GENOMIC DNA]</scope>
</reference>
<accession>A0AAV4BYQ1</accession>
<dbReference type="InterPro" id="IPR001466">
    <property type="entry name" value="Beta-lactam-related"/>
</dbReference>
<gene>
    <name evidence="2" type="ORF">PoB_005078200</name>
</gene>
<organism evidence="2 3">
    <name type="scientific">Plakobranchus ocellatus</name>
    <dbReference type="NCBI Taxonomy" id="259542"/>
    <lineage>
        <taxon>Eukaryota</taxon>
        <taxon>Metazoa</taxon>
        <taxon>Spiralia</taxon>
        <taxon>Lophotrochozoa</taxon>
        <taxon>Mollusca</taxon>
        <taxon>Gastropoda</taxon>
        <taxon>Heterobranchia</taxon>
        <taxon>Euthyneura</taxon>
        <taxon>Panpulmonata</taxon>
        <taxon>Sacoglossa</taxon>
        <taxon>Placobranchoidea</taxon>
        <taxon>Plakobranchidae</taxon>
        <taxon>Plakobranchus</taxon>
    </lineage>
</organism>
<evidence type="ECO:0000313" key="3">
    <source>
        <dbReference type="Proteomes" id="UP000735302"/>
    </source>
</evidence>
<dbReference type="AlphaFoldDB" id="A0AAV4BYQ1"/>